<organism evidence="2">
    <name type="scientific">Flavobacterium columnare</name>
    <dbReference type="NCBI Taxonomy" id="996"/>
    <lineage>
        <taxon>Bacteria</taxon>
        <taxon>Pseudomonadati</taxon>
        <taxon>Bacteroidota</taxon>
        <taxon>Flavobacteriia</taxon>
        <taxon>Flavobacteriales</taxon>
        <taxon>Flavobacteriaceae</taxon>
        <taxon>Flavobacterium</taxon>
    </lineage>
</organism>
<dbReference type="AlphaFoldDB" id="A0AA94JLZ4"/>
<evidence type="ECO:0000313" key="2">
    <source>
        <dbReference type="EMBL" id="RVU86725.1"/>
    </source>
</evidence>
<dbReference type="PROSITE" id="PS51782">
    <property type="entry name" value="LYSM"/>
    <property type="match status" value="1"/>
</dbReference>
<protein>
    <submittedName>
        <fullName evidence="2">LysM domain-containing protein</fullName>
    </submittedName>
</protein>
<feature type="domain" description="LysM" evidence="1">
    <location>
        <begin position="3"/>
        <end position="50"/>
    </location>
</feature>
<dbReference type="CDD" id="cd00118">
    <property type="entry name" value="LysM"/>
    <property type="match status" value="1"/>
</dbReference>
<dbReference type="Gene3D" id="3.10.350.10">
    <property type="entry name" value="LysM domain"/>
    <property type="match status" value="1"/>
</dbReference>
<accession>A0AA94JLZ4</accession>
<dbReference type="SMART" id="SM00257">
    <property type="entry name" value="LysM"/>
    <property type="match status" value="1"/>
</dbReference>
<dbReference type="EMBL" id="RWGX01000006">
    <property type="protein sequence ID" value="RVU86725.1"/>
    <property type="molecule type" value="Genomic_DNA"/>
</dbReference>
<gene>
    <name evidence="2" type="ORF">EJB19_14250</name>
</gene>
<dbReference type="RefSeq" id="WP_127822439.1">
    <property type="nucleotide sequence ID" value="NZ_RWGX02000014.1"/>
</dbReference>
<reference evidence="2" key="1">
    <citation type="submission" date="2018-12" db="EMBL/GenBank/DDBJ databases">
        <title>Draft genome sequence of Flaovobacterium columnare BGFS27 isolated from channel catfish in Alabama.</title>
        <authorList>
            <person name="Cai W."/>
            <person name="Arias C."/>
        </authorList>
    </citation>
    <scope>NUCLEOTIDE SEQUENCE [LARGE SCALE GENOMIC DNA]</scope>
    <source>
        <strain evidence="2">BGFS27</strain>
    </source>
</reference>
<name>A0AA94JLZ4_9FLAO</name>
<dbReference type="InterPro" id="IPR036779">
    <property type="entry name" value="LysM_dom_sf"/>
</dbReference>
<sequence length="94" mass="10430">MNNQYTVYENQTLFDIAAHVYGRVDVVVQLALVNGISITERLIPGQIILLPNLEKDFATIKALSAREIIPATFTEIQVSAALDYLLPNVFPISL</sequence>
<dbReference type="InterPro" id="IPR018392">
    <property type="entry name" value="LysM"/>
</dbReference>
<evidence type="ECO:0000259" key="1">
    <source>
        <dbReference type="PROSITE" id="PS51782"/>
    </source>
</evidence>
<proteinExistence type="predicted"/>
<comment type="caution">
    <text evidence="2">The sequence shown here is derived from an EMBL/GenBank/DDBJ whole genome shotgun (WGS) entry which is preliminary data.</text>
</comment>